<comment type="caution">
    <text evidence="1">The sequence shown here is derived from an EMBL/GenBank/DDBJ whole genome shotgun (WGS) entry which is preliminary data.</text>
</comment>
<reference evidence="1 2" key="1">
    <citation type="submission" date="2023-03" db="EMBL/GenBank/DDBJ databases">
        <title>Draft genome sequence of Streptomyces sp. K1PA1 isolated from peat swamp forest in Thailand.</title>
        <authorList>
            <person name="Klaysubun C."/>
            <person name="Duangmal K."/>
        </authorList>
    </citation>
    <scope>NUCLEOTIDE SEQUENCE [LARGE SCALE GENOMIC DNA]</scope>
    <source>
        <strain evidence="1 2">K1PA1</strain>
    </source>
</reference>
<keyword evidence="2" id="KW-1185">Reference proteome</keyword>
<accession>A0ABT6AF22</accession>
<dbReference type="EMBL" id="JARJBB010000053">
    <property type="protein sequence ID" value="MDF3303242.1"/>
    <property type="molecule type" value="Genomic_DNA"/>
</dbReference>
<name>A0ABT6AF22_9ACTN</name>
<dbReference type="RefSeq" id="WP_018520134.1">
    <property type="nucleotide sequence ID" value="NZ_JARJBB010000053.1"/>
</dbReference>
<organism evidence="1 2">
    <name type="scientific">Streptomyces tropicalis</name>
    <dbReference type="NCBI Taxonomy" id="3034234"/>
    <lineage>
        <taxon>Bacteria</taxon>
        <taxon>Bacillati</taxon>
        <taxon>Actinomycetota</taxon>
        <taxon>Actinomycetes</taxon>
        <taxon>Kitasatosporales</taxon>
        <taxon>Streptomycetaceae</taxon>
        <taxon>Streptomyces</taxon>
    </lineage>
</organism>
<evidence type="ECO:0000313" key="1">
    <source>
        <dbReference type="EMBL" id="MDF3303242.1"/>
    </source>
</evidence>
<protein>
    <submittedName>
        <fullName evidence="1">Uncharacterized protein</fullName>
    </submittedName>
</protein>
<gene>
    <name evidence="1" type="ORF">P3H78_32485</name>
</gene>
<proteinExistence type="predicted"/>
<dbReference type="Proteomes" id="UP001221150">
    <property type="component" value="Unassembled WGS sequence"/>
</dbReference>
<evidence type="ECO:0000313" key="2">
    <source>
        <dbReference type="Proteomes" id="UP001221150"/>
    </source>
</evidence>
<sequence>MTKRRNYTREVIAQRAAAYQAYRDHQGDEHDRPPMLRVMAGVGPGLPVAYEPRSKSDPLPWVEYNGDTGIGNWRYSGRQCWTAPVEKHNEIIAQQTIARSVYRRLAAAGIACEGWGDSAGTHARYTFADNSEVTWSGTDLYGAEVSNHHPIGEHGSLGAHWMQQEQHPYLEELPDFATGNYATDSAALVAWMIGLADRHGRRHQEHATKEDTDAALAWQQATGGFIATAADCLRYRFYPVDGRATPAGSPGENWLAAYEVATPVFFQQPTGTTH</sequence>